<keyword evidence="14" id="KW-1185">Reference proteome</keyword>
<gene>
    <name evidence="13" type="ORF">SE17_41550</name>
</gene>
<dbReference type="Pfam" id="PF01593">
    <property type="entry name" value="Amino_oxidase"/>
    <property type="match status" value="1"/>
</dbReference>
<dbReference type="GO" id="GO:0005737">
    <property type="term" value="C:cytoplasm"/>
    <property type="evidence" value="ECO:0007669"/>
    <property type="project" value="UniProtKB-SubCell"/>
</dbReference>
<evidence type="ECO:0000256" key="5">
    <source>
        <dbReference type="ARBA" id="ARBA00012402"/>
    </source>
</evidence>
<dbReference type="AlphaFoldDB" id="A0A0N8PQQ6"/>
<evidence type="ECO:0000256" key="6">
    <source>
        <dbReference type="ARBA" id="ARBA00019046"/>
    </source>
</evidence>
<dbReference type="Gene3D" id="3.50.50.60">
    <property type="entry name" value="FAD/NAD(P)-binding domain"/>
    <property type="match status" value="1"/>
</dbReference>
<proteinExistence type="inferred from homology"/>
<feature type="domain" description="Amine oxidase" evidence="12">
    <location>
        <begin position="13"/>
        <end position="178"/>
    </location>
</feature>
<dbReference type="PANTHER" id="PTHR42923:SF3">
    <property type="entry name" value="PROTOPORPHYRINOGEN OXIDASE"/>
    <property type="match status" value="1"/>
</dbReference>
<evidence type="ECO:0000313" key="14">
    <source>
        <dbReference type="Proteomes" id="UP000050509"/>
    </source>
</evidence>
<evidence type="ECO:0000313" key="13">
    <source>
        <dbReference type="EMBL" id="KPV47789.1"/>
    </source>
</evidence>
<comment type="cofactor">
    <cofactor evidence="2 11">
        <name>FAD</name>
        <dbReference type="ChEBI" id="CHEBI:57692"/>
    </cofactor>
</comment>
<keyword evidence="8 11" id="KW-0274">FAD</keyword>
<keyword evidence="10 11" id="KW-0350">Heme biosynthesis</keyword>
<accession>A0A0N8PQQ6</accession>
<evidence type="ECO:0000256" key="9">
    <source>
        <dbReference type="ARBA" id="ARBA00023002"/>
    </source>
</evidence>
<comment type="function">
    <text evidence="11">Involved in coproporphyrin-dependent heme b biosynthesis. Catalyzes the oxidation of coproporphyrinogen III to coproporphyrin III.</text>
</comment>
<comment type="pathway">
    <text evidence="3 11">Porphyrin-containing compound metabolism; protoheme biosynthesis.</text>
</comment>
<dbReference type="InterPro" id="IPR002937">
    <property type="entry name" value="Amino_oxidase"/>
</dbReference>
<evidence type="ECO:0000259" key="12">
    <source>
        <dbReference type="Pfam" id="PF01593"/>
    </source>
</evidence>
<evidence type="ECO:0000256" key="10">
    <source>
        <dbReference type="ARBA" id="ARBA00023133"/>
    </source>
</evidence>
<sequence length="188" mass="19911">PASAAAALLDTIEPGMAAPLRDIRYVSTATVSLAYPSAAIRAPLEGFGLVIPQSEGRRINALTITSKKFAGRAPDGYTLIRVFAGGARTPETAELDDKALLAVVRDELRSILQIDAAPLWSRTYRWPNGHPQYAIGHSERVATVEARLPAGLLLAGSSYRGVGLPDCIQQAQLAASAALEQLRVPTLA</sequence>
<comment type="similarity">
    <text evidence="4 11">Belongs to the protoporphyrinogen/coproporphyrinogen oxidase family. Coproporphyrinogen III oxidase subfamily.</text>
</comment>
<dbReference type="NCBIfam" id="TIGR00562">
    <property type="entry name" value="proto_IX_ox"/>
    <property type="match status" value="1"/>
</dbReference>
<evidence type="ECO:0000256" key="11">
    <source>
        <dbReference type="RuleBase" id="RU364052"/>
    </source>
</evidence>
<dbReference type="InterPro" id="IPR050464">
    <property type="entry name" value="Zeta_carotene_desat/Oxidored"/>
</dbReference>
<evidence type="ECO:0000256" key="2">
    <source>
        <dbReference type="ARBA" id="ARBA00001974"/>
    </source>
</evidence>
<evidence type="ECO:0000256" key="8">
    <source>
        <dbReference type="ARBA" id="ARBA00022827"/>
    </source>
</evidence>
<keyword evidence="11" id="KW-0963">Cytoplasm</keyword>
<dbReference type="EMBL" id="LJCR01003235">
    <property type="protein sequence ID" value="KPV47789.1"/>
    <property type="molecule type" value="Genomic_DNA"/>
</dbReference>
<feature type="non-terminal residue" evidence="13">
    <location>
        <position position="1"/>
    </location>
</feature>
<evidence type="ECO:0000256" key="7">
    <source>
        <dbReference type="ARBA" id="ARBA00022630"/>
    </source>
</evidence>
<keyword evidence="7 11" id="KW-0285">Flavoprotein</keyword>
<protein>
    <recommendedName>
        <fullName evidence="6 11">Coproporphyrinogen III oxidase</fullName>
        <ecNumber evidence="5 11">1.3.3.15</ecNumber>
    </recommendedName>
</protein>
<dbReference type="SUPFAM" id="SSF54373">
    <property type="entry name" value="FAD-linked reductases, C-terminal domain"/>
    <property type="match status" value="1"/>
</dbReference>
<dbReference type="InterPro" id="IPR004572">
    <property type="entry name" value="Protoporphyrinogen_oxidase"/>
</dbReference>
<dbReference type="Proteomes" id="UP000050509">
    <property type="component" value="Unassembled WGS sequence"/>
</dbReference>
<dbReference type="InterPro" id="IPR036188">
    <property type="entry name" value="FAD/NAD-bd_sf"/>
</dbReference>
<name>A0A0N8PQQ6_9CHLR</name>
<keyword evidence="9 11" id="KW-0560">Oxidoreductase</keyword>
<dbReference type="UniPathway" id="UPA00252"/>
<dbReference type="GO" id="GO:0006783">
    <property type="term" value="P:heme biosynthetic process"/>
    <property type="evidence" value="ECO:0007669"/>
    <property type="project" value="UniProtKB-UniRule"/>
</dbReference>
<evidence type="ECO:0000256" key="4">
    <source>
        <dbReference type="ARBA" id="ARBA00008310"/>
    </source>
</evidence>
<evidence type="ECO:0000256" key="3">
    <source>
        <dbReference type="ARBA" id="ARBA00004744"/>
    </source>
</evidence>
<comment type="caution">
    <text evidence="13">The sequence shown here is derived from an EMBL/GenBank/DDBJ whole genome shotgun (WGS) entry which is preliminary data.</text>
</comment>
<organism evidence="13 14">
    <name type="scientific">Kouleothrix aurantiaca</name>
    <dbReference type="NCBI Taxonomy" id="186479"/>
    <lineage>
        <taxon>Bacteria</taxon>
        <taxon>Bacillati</taxon>
        <taxon>Chloroflexota</taxon>
        <taxon>Chloroflexia</taxon>
        <taxon>Chloroflexales</taxon>
        <taxon>Roseiflexineae</taxon>
        <taxon>Roseiflexaceae</taxon>
        <taxon>Kouleothrix</taxon>
    </lineage>
</organism>
<dbReference type="GO" id="GO:0004729">
    <property type="term" value="F:oxygen-dependent protoporphyrinogen oxidase activity"/>
    <property type="evidence" value="ECO:0007669"/>
    <property type="project" value="UniProtKB-UniRule"/>
</dbReference>
<dbReference type="PANTHER" id="PTHR42923">
    <property type="entry name" value="PROTOPORPHYRINOGEN OXIDASE"/>
    <property type="match status" value="1"/>
</dbReference>
<comment type="subcellular location">
    <subcellularLocation>
        <location evidence="11">Cytoplasm</location>
    </subcellularLocation>
</comment>
<comment type="catalytic activity">
    <reaction evidence="1">
        <text>coproporphyrinogen III + 3 O2 = coproporphyrin III + 3 H2O2</text>
        <dbReference type="Rhea" id="RHEA:43436"/>
        <dbReference type="ChEBI" id="CHEBI:15379"/>
        <dbReference type="ChEBI" id="CHEBI:16240"/>
        <dbReference type="ChEBI" id="CHEBI:57309"/>
        <dbReference type="ChEBI" id="CHEBI:131725"/>
        <dbReference type="EC" id="1.3.3.15"/>
    </reaction>
    <physiologicalReaction direction="left-to-right" evidence="1">
        <dbReference type="Rhea" id="RHEA:43437"/>
    </physiologicalReaction>
</comment>
<dbReference type="PATRIC" id="fig|186479.3.peg.6754"/>
<reference evidence="13 14" key="1">
    <citation type="submission" date="2015-09" db="EMBL/GenBank/DDBJ databases">
        <title>Draft genome sequence of Kouleothrix aurantiaca JCM 19913.</title>
        <authorList>
            <person name="Hemp J."/>
        </authorList>
    </citation>
    <scope>NUCLEOTIDE SEQUENCE [LARGE SCALE GENOMIC DNA]</scope>
    <source>
        <strain evidence="13 14">COM-B</strain>
    </source>
</reference>
<dbReference type="EC" id="1.3.3.15" evidence="5 11"/>
<evidence type="ECO:0000256" key="1">
    <source>
        <dbReference type="ARBA" id="ARBA00001755"/>
    </source>
</evidence>